<keyword evidence="1" id="KW-0147">Chitin-binding</keyword>
<keyword evidence="2 7" id="KW-0732">Signal</keyword>
<dbReference type="SUPFAM" id="SSF57625">
    <property type="entry name" value="Invertebrate chitin-binding proteins"/>
    <property type="match status" value="2"/>
</dbReference>
<evidence type="ECO:0000256" key="6">
    <source>
        <dbReference type="SAM" id="MobiDB-lite"/>
    </source>
</evidence>
<feature type="region of interest" description="Disordered" evidence="6">
    <location>
        <begin position="111"/>
        <end position="131"/>
    </location>
</feature>
<evidence type="ECO:0000256" key="5">
    <source>
        <dbReference type="ARBA" id="ARBA00023180"/>
    </source>
</evidence>
<dbReference type="Pfam" id="PF01607">
    <property type="entry name" value="CBM_14"/>
    <property type="match status" value="2"/>
</dbReference>
<keyword evidence="4" id="KW-1015">Disulfide bond</keyword>
<dbReference type="InterPro" id="IPR036508">
    <property type="entry name" value="Chitin-bd_dom_sf"/>
</dbReference>
<keyword evidence="3" id="KW-0677">Repeat</keyword>
<dbReference type="OrthoDB" id="7765171at2759"/>
<dbReference type="PANTHER" id="PTHR23301">
    <property type="entry name" value="CHITIN BINDING PERITROPHIN-A"/>
    <property type="match status" value="1"/>
</dbReference>
<dbReference type="AlphaFoldDB" id="A0A226DIN2"/>
<evidence type="ECO:0000256" key="7">
    <source>
        <dbReference type="SAM" id="SignalP"/>
    </source>
</evidence>
<evidence type="ECO:0000256" key="4">
    <source>
        <dbReference type="ARBA" id="ARBA00023157"/>
    </source>
</evidence>
<sequence length="279" mass="29989">MGSYYYKSGLFTIMLAAVFVDETLAKKIKYEPALTQILGVDSDIGIFAPITCVDENPFPDPSDTTGQFYYQCFWVEDPVSPTWILKRQQCPSNGFFDPPTFSCVEVRPTTAPPTSTTPIPTTAATTTTAAPTTPAPFTCKTEEGTFKHETDCTKYYRCVIIAGTMRKYDMTCPANSYFDAAKLLCVSGSCPATTIATTAPTTGSTTTATTGSTAKATTGPTTTPAPFTCTAEGTYPDPAGCTKYVTCRIISGSMRTYNYTCPAESHFDAAKRMCVLGNC</sequence>
<dbReference type="Proteomes" id="UP000198287">
    <property type="component" value="Unassembled WGS sequence"/>
</dbReference>
<evidence type="ECO:0000256" key="1">
    <source>
        <dbReference type="ARBA" id="ARBA00022669"/>
    </source>
</evidence>
<evidence type="ECO:0000256" key="2">
    <source>
        <dbReference type="ARBA" id="ARBA00022729"/>
    </source>
</evidence>
<feature type="domain" description="Chitin-binding type-2" evidence="8">
    <location>
        <begin position="226"/>
        <end position="274"/>
    </location>
</feature>
<keyword evidence="10" id="KW-1185">Reference proteome</keyword>
<evidence type="ECO:0000259" key="8">
    <source>
        <dbReference type="PROSITE" id="PS50940"/>
    </source>
</evidence>
<proteinExistence type="predicted"/>
<reference evidence="9 10" key="1">
    <citation type="submission" date="2015-12" db="EMBL/GenBank/DDBJ databases">
        <title>The genome of Folsomia candida.</title>
        <authorList>
            <person name="Faddeeva A."/>
            <person name="Derks M.F."/>
            <person name="Anvar Y."/>
            <person name="Smit S."/>
            <person name="Van Straalen N."/>
            <person name="Roelofs D."/>
        </authorList>
    </citation>
    <scope>NUCLEOTIDE SEQUENCE [LARGE SCALE GENOMIC DNA]</scope>
    <source>
        <strain evidence="9 10">VU population</strain>
        <tissue evidence="9">Whole body</tissue>
    </source>
</reference>
<dbReference type="GO" id="GO:0008061">
    <property type="term" value="F:chitin binding"/>
    <property type="evidence" value="ECO:0007669"/>
    <property type="project" value="UniProtKB-KW"/>
</dbReference>
<keyword evidence="5" id="KW-0325">Glycoprotein</keyword>
<name>A0A226DIN2_FOLCA</name>
<feature type="region of interest" description="Disordered" evidence="6">
    <location>
        <begin position="201"/>
        <end position="220"/>
    </location>
</feature>
<gene>
    <name evidence="9" type="ORF">Fcan01_20940</name>
</gene>
<evidence type="ECO:0000313" key="9">
    <source>
        <dbReference type="EMBL" id="OXA44838.1"/>
    </source>
</evidence>
<dbReference type="EMBL" id="LNIX01000019">
    <property type="protein sequence ID" value="OXA44838.1"/>
    <property type="molecule type" value="Genomic_DNA"/>
</dbReference>
<dbReference type="InterPro" id="IPR002557">
    <property type="entry name" value="Chitin-bd_dom"/>
</dbReference>
<dbReference type="Gene3D" id="2.170.140.10">
    <property type="entry name" value="Chitin binding domain"/>
    <property type="match status" value="2"/>
</dbReference>
<dbReference type="InterPro" id="IPR051940">
    <property type="entry name" value="Chitin_bind-dev_reg"/>
</dbReference>
<dbReference type="OMA" id="QHSNGWV"/>
<protein>
    <submittedName>
        <fullName evidence="9">Putative endochitinase</fullName>
    </submittedName>
</protein>
<feature type="domain" description="Chitin-binding type-2" evidence="8">
    <location>
        <begin position="136"/>
        <end position="185"/>
    </location>
</feature>
<dbReference type="SMART" id="SM00494">
    <property type="entry name" value="ChtBD2"/>
    <property type="match status" value="3"/>
</dbReference>
<organism evidence="9 10">
    <name type="scientific">Folsomia candida</name>
    <name type="common">Springtail</name>
    <dbReference type="NCBI Taxonomy" id="158441"/>
    <lineage>
        <taxon>Eukaryota</taxon>
        <taxon>Metazoa</taxon>
        <taxon>Ecdysozoa</taxon>
        <taxon>Arthropoda</taxon>
        <taxon>Hexapoda</taxon>
        <taxon>Collembola</taxon>
        <taxon>Entomobryomorpha</taxon>
        <taxon>Isotomoidea</taxon>
        <taxon>Isotomidae</taxon>
        <taxon>Proisotominae</taxon>
        <taxon>Folsomia</taxon>
    </lineage>
</organism>
<dbReference type="PANTHER" id="PTHR23301:SF97">
    <property type="entry name" value="RE09177P"/>
    <property type="match status" value="1"/>
</dbReference>
<feature type="chain" id="PRO_5012352847" evidence="7">
    <location>
        <begin position="26"/>
        <end position="279"/>
    </location>
</feature>
<evidence type="ECO:0000313" key="10">
    <source>
        <dbReference type="Proteomes" id="UP000198287"/>
    </source>
</evidence>
<comment type="caution">
    <text evidence="9">The sequence shown here is derived from an EMBL/GenBank/DDBJ whole genome shotgun (WGS) entry which is preliminary data.</text>
</comment>
<accession>A0A226DIN2</accession>
<evidence type="ECO:0000256" key="3">
    <source>
        <dbReference type="ARBA" id="ARBA00022737"/>
    </source>
</evidence>
<dbReference type="PROSITE" id="PS50940">
    <property type="entry name" value="CHIT_BIND_II"/>
    <property type="match status" value="2"/>
</dbReference>
<feature type="signal peptide" evidence="7">
    <location>
        <begin position="1"/>
        <end position="25"/>
    </location>
</feature>
<dbReference type="GO" id="GO:0005576">
    <property type="term" value="C:extracellular region"/>
    <property type="evidence" value="ECO:0007669"/>
    <property type="project" value="InterPro"/>
</dbReference>